<dbReference type="SUPFAM" id="SSF141099">
    <property type="entry name" value="Atu1913-like"/>
    <property type="match status" value="1"/>
</dbReference>
<reference evidence="1" key="1">
    <citation type="submission" date="2023-03" db="EMBL/GenBank/DDBJ databases">
        <title>Amycolatopsis taiwanensis NBRC 103393.</title>
        <authorList>
            <person name="Ichikawa N."/>
            <person name="Sato H."/>
            <person name="Tonouchi N."/>
        </authorList>
    </citation>
    <scope>NUCLEOTIDE SEQUENCE</scope>
    <source>
        <strain evidence="1">NBRC 103393</strain>
    </source>
</reference>
<accession>A0A9W6VJL1</accession>
<dbReference type="RefSeq" id="WP_285490161.1">
    <property type="nucleotide sequence ID" value="NZ_BSTI01000027.1"/>
</dbReference>
<protein>
    <submittedName>
        <fullName evidence="1">Uncharacterized protein</fullName>
    </submittedName>
</protein>
<name>A0A9W6VJL1_9PSEU</name>
<gene>
    <name evidence="1" type="ORF">Atai01_74390</name>
</gene>
<dbReference type="Gene3D" id="4.10.1210.10">
    <property type="entry name" value="Atu1913-like"/>
    <property type="match status" value="1"/>
</dbReference>
<comment type="caution">
    <text evidence="1">The sequence shown here is derived from an EMBL/GenBank/DDBJ whole genome shotgun (WGS) entry which is preliminary data.</text>
</comment>
<dbReference type="AlphaFoldDB" id="A0A9W6VJL1"/>
<organism evidence="1 2">
    <name type="scientific">Amycolatopsis taiwanensis</name>
    <dbReference type="NCBI Taxonomy" id="342230"/>
    <lineage>
        <taxon>Bacteria</taxon>
        <taxon>Bacillati</taxon>
        <taxon>Actinomycetota</taxon>
        <taxon>Actinomycetes</taxon>
        <taxon>Pseudonocardiales</taxon>
        <taxon>Pseudonocardiaceae</taxon>
        <taxon>Amycolatopsis</taxon>
    </lineage>
</organism>
<evidence type="ECO:0000313" key="1">
    <source>
        <dbReference type="EMBL" id="GLY70820.1"/>
    </source>
</evidence>
<sequence length="123" mass="13377">MDHLYQDLGSRAGGAFFEVRLRGSTARVCLMDIDQYQAYLDGDDYEYHGGFFDVSPVVLEVPAYQRGEARGLNKLGEALCAGCDIEGAREAWQAALAILGQRGHPDAETVRTHLNTLDAAEAG</sequence>
<keyword evidence="2" id="KW-1185">Reference proteome</keyword>
<proteinExistence type="predicted"/>
<dbReference type="EMBL" id="BSTI01000027">
    <property type="protein sequence ID" value="GLY70820.1"/>
    <property type="molecule type" value="Genomic_DNA"/>
</dbReference>
<dbReference type="Proteomes" id="UP001165136">
    <property type="component" value="Unassembled WGS sequence"/>
</dbReference>
<dbReference type="InterPro" id="IPR036488">
    <property type="entry name" value="DUF1883-like_sf"/>
</dbReference>
<evidence type="ECO:0000313" key="2">
    <source>
        <dbReference type="Proteomes" id="UP001165136"/>
    </source>
</evidence>